<evidence type="ECO:0000313" key="1">
    <source>
        <dbReference type="EMBL" id="KAI6081789.1"/>
    </source>
</evidence>
<name>A0ACC0CMZ4_9PEZI</name>
<accession>A0ACC0CMZ4</accession>
<reference evidence="1 2" key="1">
    <citation type="journal article" date="2022" name="New Phytol.">
        <title>Ecological generalism drives hyperdiversity of secondary metabolite gene clusters in xylarialean endophytes.</title>
        <authorList>
            <person name="Franco M.E.E."/>
            <person name="Wisecaver J.H."/>
            <person name="Arnold A.E."/>
            <person name="Ju Y.M."/>
            <person name="Slot J.C."/>
            <person name="Ahrendt S."/>
            <person name="Moore L.P."/>
            <person name="Eastman K.E."/>
            <person name="Scott K."/>
            <person name="Konkel Z."/>
            <person name="Mondo S.J."/>
            <person name="Kuo A."/>
            <person name="Hayes R.D."/>
            <person name="Haridas S."/>
            <person name="Andreopoulos B."/>
            <person name="Riley R."/>
            <person name="LaButti K."/>
            <person name="Pangilinan J."/>
            <person name="Lipzen A."/>
            <person name="Amirebrahimi M."/>
            <person name="Yan J."/>
            <person name="Adam C."/>
            <person name="Keymanesh K."/>
            <person name="Ng V."/>
            <person name="Louie K."/>
            <person name="Northen T."/>
            <person name="Drula E."/>
            <person name="Henrissat B."/>
            <person name="Hsieh H.M."/>
            <person name="Youens-Clark K."/>
            <person name="Lutzoni F."/>
            <person name="Miadlikowska J."/>
            <person name="Eastwood D.C."/>
            <person name="Hamelin R.C."/>
            <person name="Grigoriev I.V."/>
            <person name="U'Ren J.M."/>
        </authorList>
    </citation>
    <scope>NUCLEOTIDE SEQUENCE [LARGE SCALE GENOMIC DNA]</scope>
    <source>
        <strain evidence="1 2">ER1909</strain>
    </source>
</reference>
<protein>
    <submittedName>
        <fullName evidence="1">Uncharacterized protein</fullName>
    </submittedName>
</protein>
<comment type="caution">
    <text evidence="1">The sequence shown here is derived from an EMBL/GenBank/DDBJ whole genome shotgun (WGS) entry which is preliminary data.</text>
</comment>
<dbReference type="Proteomes" id="UP001497680">
    <property type="component" value="Unassembled WGS sequence"/>
</dbReference>
<keyword evidence="2" id="KW-1185">Reference proteome</keyword>
<proteinExistence type="predicted"/>
<dbReference type="EMBL" id="MU394386">
    <property type="protein sequence ID" value="KAI6081789.1"/>
    <property type="molecule type" value="Genomic_DNA"/>
</dbReference>
<evidence type="ECO:0000313" key="2">
    <source>
        <dbReference type="Proteomes" id="UP001497680"/>
    </source>
</evidence>
<organism evidence="1 2">
    <name type="scientific">Hypoxylon rubiginosum</name>
    <dbReference type="NCBI Taxonomy" id="110542"/>
    <lineage>
        <taxon>Eukaryota</taxon>
        <taxon>Fungi</taxon>
        <taxon>Dikarya</taxon>
        <taxon>Ascomycota</taxon>
        <taxon>Pezizomycotina</taxon>
        <taxon>Sordariomycetes</taxon>
        <taxon>Xylariomycetidae</taxon>
        <taxon>Xylariales</taxon>
        <taxon>Hypoxylaceae</taxon>
        <taxon>Hypoxylon</taxon>
    </lineage>
</organism>
<sequence>MGEETLSPALQFHGSNRDINRVTNTADQVVRALEVVLTKEQDPSKAPHNFDAALSEVCECSSSRPRDLLNAGFRVWFAYFLAVKDNPEIESVVANLTSQDLCHRTVLERGAGFLTLLVSNICKIRTASDRTSAHE</sequence>
<gene>
    <name evidence="1" type="ORF">F4821DRAFT_248552</name>
</gene>